<dbReference type="GO" id="GO:0008615">
    <property type="term" value="P:pyridoxine biosynthetic process"/>
    <property type="evidence" value="ECO:0007669"/>
    <property type="project" value="InterPro"/>
</dbReference>
<dbReference type="AlphaFoldDB" id="A0A1M6P8D6"/>
<evidence type="ECO:0000256" key="2">
    <source>
        <dbReference type="ARBA" id="ARBA00022630"/>
    </source>
</evidence>
<reference evidence="6 7" key="1">
    <citation type="submission" date="2016-11" db="EMBL/GenBank/DDBJ databases">
        <authorList>
            <person name="Jaros S."/>
            <person name="Januszkiewicz K."/>
            <person name="Wedrychowicz H."/>
        </authorList>
    </citation>
    <scope>NUCLEOTIDE SEQUENCE [LARGE SCALE GENOMIC DNA]</scope>
    <source>
        <strain evidence="6 7">DSM 43832</strain>
    </source>
</reference>
<organism evidence="6 7">
    <name type="scientific">Pseudonocardia thermophila</name>
    <dbReference type="NCBI Taxonomy" id="1848"/>
    <lineage>
        <taxon>Bacteria</taxon>
        <taxon>Bacillati</taxon>
        <taxon>Actinomycetota</taxon>
        <taxon>Actinomycetes</taxon>
        <taxon>Pseudonocardiales</taxon>
        <taxon>Pseudonocardiaceae</taxon>
        <taxon>Pseudonocardia</taxon>
    </lineage>
</organism>
<name>A0A1M6P8D6_PSETH</name>
<dbReference type="GO" id="GO:0010181">
    <property type="term" value="F:FMN binding"/>
    <property type="evidence" value="ECO:0007669"/>
    <property type="project" value="InterPro"/>
</dbReference>
<sequence>MVLATVFPDGSPAARTVLVTAVEGGALQFHPSAPTGKTRDLTARPVASGVFPWAALGRQAVVFGRVRELERSVTAAAFRERPEQLQRVAWTYEALLPSVEHPLGAVDPAAVVTVRCCSVRGGGRSGVCARRC</sequence>
<dbReference type="Gene3D" id="2.30.110.10">
    <property type="entry name" value="Electron Transport, Fmn-binding Protein, Chain A"/>
    <property type="match status" value="1"/>
</dbReference>
<keyword evidence="4" id="KW-0560">Oxidoreductase</keyword>
<evidence type="ECO:0000313" key="7">
    <source>
        <dbReference type="Proteomes" id="UP000184363"/>
    </source>
</evidence>
<accession>A0A1M6P8D6</accession>
<evidence type="ECO:0000256" key="1">
    <source>
        <dbReference type="ARBA" id="ARBA00001917"/>
    </source>
</evidence>
<dbReference type="Proteomes" id="UP000184363">
    <property type="component" value="Unassembled WGS sequence"/>
</dbReference>
<feature type="domain" description="Pyridoxamine 5'-phosphate oxidase N-terminal" evidence="5">
    <location>
        <begin position="1"/>
        <end position="89"/>
    </location>
</feature>
<keyword evidence="3" id="KW-0288">FMN</keyword>
<dbReference type="PANTHER" id="PTHR10851:SF0">
    <property type="entry name" value="PYRIDOXINE-5'-PHOSPHATE OXIDASE"/>
    <property type="match status" value="1"/>
</dbReference>
<proteinExistence type="predicted"/>
<dbReference type="PANTHER" id="PTHR10851">
    <property type="entry name" value="PYRIDOXINE-5-PHOSPHATE OXIDASE"/>
    <property type="match status" value="1"/>
</dbReference>
<dbReference type="Pfam" id="PF01243">
    <property type="entry name" value="PNPOx_N"/>
    <property type="match status" value="1"/>
</dbReference>
<keyword evidence="2" id="KW-0285">Flavoprotein</keyword>
<dbReference type="InterPro" id="IPR000659">
    <property type="entry name" value="Pyridox_Oxase"/>
</dbReference>
<evidence type="ECO:0000259" key="5">
    <source>
        <dbReference type="Pfam" id="PF01243"/>
    </source>
</evidence>
<dbReference type="STRING" id="1848.SAMN05443637_102109"/>
<comment type="cofactor">
    <cofactor evidence="1">
        <name>FMN</name>
        <dbReference type="ChEBI" id="CHEBI:58210"/>
    </cofactor>
</comment>
<keyword evidence="7" id="KW-1185">Reference proteome</keyword>
<dbReference type="InterPro" id="IPR012349">
    <property type="entry name" value="Split_barrel_FMN-bd"/>
</dbReference>
<dbReference type="EMBL" id="FRAP01000002">
    <property type="protein sequence ID" value="SHK04218.1"/>
    <property type="molecule type" value="Genomic_DNA"/>
</dbReference>
<dbReference type="InterPro" id="IPR011576">
    <property type="entry name" value="Pyridox_Oxase_N"/>
</dbReference>
<dbReference type="SUPFAM" id="SSF50475">
    <property type="entry name" value="FMN-binding split barrel"/>
    <property type="match status" value="1"/>
</dbReference>
<evidence type="ECO:0000256" key="3">
    <source>
        <dbReference type="ARBA" id="ARBA00022643"/>
    </source>
</evidence>
<evidence type="ECO:0000313" key="6">
    <source>
        <dbReference type="EMBL" id="SHK04218.1"/>
    </source>
</evidence>
<dbReference type="GO" id="GO:0004733">
    <property type="term" value="F:pyridoxamine phosphate oxidase activity"/>
    <property type="evidence" value="ECO:0007669"/>
    <property type="project" value="InterPro"/>
</dbReference>
<gene>
    <name evidence="6" type="ORF">SAMN05443637_102109</name>
</gene>
<evidence type="ECO:0000256" key="4">
    <source>
        <dbReference type="ARBA" id="ARBA00023002"/>
    </source>
</evidence>
<protein>
    <submittedName>
        <fullName evidence="6">Pyridoxamine 5'-phosphate oxidase</fullName>
    </submittedName>
</protein>